<dbReference type="InterPro" id="IPR031107">
    <property type="entry name" value="Small_HSP"/>
</dbReference>
<sequence length="147" mass="16913">MLGLVPRERRESLLAWPRAFDWMDRFFDEMLPSVWGEDRPMVPAFDVSETEDKIVVKADLPGVEAKDLDISITDNVLTVKGEKKQEKEEKGESYHRVERRFGSFARSIALPADVKSEGVEAVYRDGVLRIEIPKSERSRQKKIAVKH</sequence>
<evidence type="ECO:0000313" key="6">
    <source>
        <dbReference type="Proteomes" id="UP000192783"/>
    </source>
</evidence>
<dbReference type="PANTHER" id="PTHR11527">
    <property type="entry name" value="HEAT-SHOCK PROTEIN 20 FAMILY MEMBER"/>
    <property type="match status" value="1"/>
</dbReference>
<dbReference type="InterPro" id="IPR002068">
    <property type="entry name" value="A-crystallin/Hsp20_dom"/>
</dbReference>
<evidence type="ECO:0000256" key="2">
    <source>
        <dbReference type="RuleBase" id="RU003616"/>
    </source>
</evidence>
<dbReference type="InterPro" id="IPR008978">
    <property type="entry name" value="HSP20-like_chaperone"/>
</dbReference>
<dbReference type="STRING" id="1121390.SAMN02746041_01865"/>
<dbReference type="CDD" id="cd06464">
    <property type="entry name" value="ACD_sHsps-like"/>
    <property type="match status" value="1"/>
</dbReference>
<evidence type="ECO:0000313" key="5">
    <source>
        <dbReference type="EMBL" id="SMC23925.1"/>
    </source>
</evidence>
<dbReference type="OrthoDB" id="9811615at2"/>
<evidence type="ECO:0000259" key="4">
    <source>
        <dbReference type="PROSITE" id="PS51203"/>
    </source>
</evidence>
<dbReference type="SUPFAM" id="SSF49764">
    <property type="entry name" value="HSP20-like chaperones"/>
    <property type="match status" value="1"/>
</dbReference>
<protein>
    <submittedName>
        <fullName evidence="5">HSP20 family protein</fullName>
    </submittedName>
</protein>
<comment type="similarity">
    <text evidence="1 2">Belongs to the small heat shock protein (HSP20) family.</text>
</comment>
<dbReference type="Gene3D" id="2.60.40.790">
    <property type="match status" value="1"/>
</dbReference>
<reference evidence="5 6" key="1">
    <citation type="submission" date="2017-04" db="EMBL/GenBank/DDBJ databases">
        <authorList>
            <person name="Afonso C.L."/>
            <person name="Miller P.J."/>
            <person name="Scott M.A."/>
            <person name="Spackman E."/>
            <person name="Goraichik I."/>
            <person name="Dimitrov K.M."/>
            <person name="Suarez D.L."/>
            <person name="Swayne D.E."/>
        </authorList>
    </citation>
    <scope>NUCLEOTIDE SEQUENCE [LARGE SCALE GENOMIC DNA]</scope>
    <source>
        <strain evidence="5 6">DSM 13146</strain>
    </source>
</reference>
<dbReference type="AlphaFoldDB" id="A0A1W1XIY7"/>
<feature type="domain" description="CS" evidence="4">
    <location>
        <begin position="40"/>
        <end position="147"/>
    </location>
</feature>
<organism evidence="5 6">
    <name type="scientific">Desulfacinum hydrothermale DSM 13146</name>
    <dbReference type="NCBI Taxonomy" id="1121390"/>
    <lineage>
        <taxon>Bacteria</taxon>
        <taxon>Pseudomonadati</taxon>
        <taxon>Thermodesulfobacteriota</taxon>
        <taxon>Syntrophobacteria</taxon>
        <taxon>Syntrophobacterales</taxon>
        <taxon>Syntrophobacteraceae</taxon>
        <taxon>Desulfacinum</taxon>
    </lineage>
</organism>
<gene>
    <name evidence="5" type="ORF">SAMN02746041_01865</name>
</gene>
<keyword evidence="6" id="KW-1185">Reference proteome</keyword>
<dbReference type="RefSeq" id="WP_084057609.1">
    <property type="nucleotide sequence ID" value="NZ_FWXF01000009.1"/>
</dbReference>
<feature type="domain" description="SHSP" evidence="3">
    <location>
        <begin position="36"/>
        <end position="147"/>
    </location>
</feature>
<dbReference type="PROSITE" id="PS01031">
    <property type="entry name" value="SHSP"/>
    <property type="match status" value="1"/>
</dbReference>
<dbReference type="EMBL" id="FWXF01000009">
    <property type="protein sequence ID" value="SMC23925.1"/>
    <property type="molecule type" value="Genomic_DNA"/>
</dbReference>
<evidence type="ECO:0000259" key="3">
    <source>
        <dbReference type="PROSITE" id="PS01031"/>
    </source>
</evidence>
<dbReference type="PROSITE" id="PS51203">
    <property type="entry name" value="CS"/>
    <property type="match status" value="1"/>
</dbReference>
<name>A0A1W1XIY7_9BACT</name>
<dbReference type="Proteomes" id="UP000192783">
    <property type="component" value="Unassembled WGS sequence"/>
</dbReference>
<proteinExistence type="inferred from homology"/>
<accession>A0A1W1XIY7</accession>
<dbReference type="Pfam" id="PF00011">
    <property type="entry name" value="HSP20"/>
    <property type="match status" value="1"/>
</dbReference>
<evidence type="ECO:0000256" key="1">
    <source>
        <dbReference type="PROSITE-ProRule" id="PRU00285"/>
    </source>
</evidence>
<dbReference type="InterPro" id="IPR007052">
    <property type="entry name" value="CS_dom"/>
</dbReference>